<dbReference type="PROSITE" id="PS00690">
    <property type="entry name" value="DEAH_ATP_HELICASE"/>
    <property type="match status" value="1"/>
</dbReference>
<dbReference type="InParanoid" id="B4NC80"/>
<dbReference type="OrthoDB" id="6103986at2759"/>
<feature type="region of interest" description="Disordered" evidence="4">
    <location>
        <begin position="1"/>
        <end position="50"/>
    </location>
</feature>
<dbReference type="Gene3D" id="1.20.120.1080">
    <property type="match status" value="1"/>
</dbReference>
<dbReference type="Pfam" id="PF00271">
    <property type="entry name" value="Helicase_C"/>
    <property type="match status" value="1"/>
</dbReference>
<dbReference type="InterPro" id="IPR001650">
    <property type="entry name" value="Helicase_C-like"/>
</dbReference>
<dbReference type="CDD" id="cd17917">
    <property type="entry name" value="DEXHc_RHA-like"/>
    <property type="match status" value="1"/>
</dbReference>
<dbReference type="GO" id="GO:0004386">
    <property type="term" value="F:helicase activity"/>
    <property type="evidence" value="ECO:0007669"/>
    <property type="project" value="TreeGrafter"/>
</dbReference>
<dbReference type="SMART" id="SM00490">
    <property type="entry name" value="HELICc"/>
    <property type="match status" value="1"/>
</dbReference>
<keyword evidence="2" id="KW-0378">Hydrolase</keyword>
<dbReference type="CDD" id="cd18791">
    <property type="entry name" value="SF2_C_RHA"/>
    <property type="match status" value="1"/>
</dbReference>
<dbReference type="InterPro" id="IPR011545">
    <property type="entry name" value="DEAD/DEAH_box_helicase_dom"/>
</dbReference>
<dbReference type="GO" id="GO:0003723">
    <property type="term" value="F:RNA binding"/>
    <property type="evidence" value="ECO:0007669"/>
    <property type="project" value="TreeGrafter"/>
</dbReference>
<dbReference type="FunCoup" id="B4NC80">
    <property type="interactions" value="66"/>
</dbReference>
<dbReference type="SUPFAM" id="SSF82708">
    <property type="entry name" value="R3H domain"/>
    <property type="match status" value="1"/>
</dbReference>
<feature type="domain" description="Helicase C-terminal" evidence="7">
    <location>
        <begin position="455"/>
        <end position="623"/>
    </location>
</feature>
<dbReference type="InterPro" id="IPR002464">
    <property type="entry name" value="DNA/RNA_helicase_DEAH_CS"/>
</dbReference>
<dbReference type="PROSITE" id="PS51194">
    <property type="entry name" value="HELICASE_CTER"/>
    <property type="match status" value="1"/>
</dbReference>
<dbReference type="EMBL" id="CH964239">
    <property type="protein sequence ID" value="EDW82439.2"/>
    <property type="molecule type" value="Genomic_DNA"/>
</dbReference>
<evidence type="ECO:0000259" key="5">
    <source>
        <dbReference type="PROSITE" id="PS51061"/>
    </source>
</evidence>
<dbReference type="Proteomes" id="UP000007798">
    <property type="component" value="Unassembled WGS sequence"/>
</dbReference>
<reference evidence="8 9" key="1">
    <citation type="journal article" date="2007" name="Nature">
        <title>Evolution of genes and genomes on the Drosophila phylogeny.</title>
        <authorList>
            <consortium name="Drosophila 12 Genomes Consortium"/>
            <person name="Clark A.G."/>
            <person name="Eisen M.B."/>
            <person name="Smith D.R."/>
            <person name="Bergman C.M."/>
            <person name="Oliver B."/>
            <person name="Markow T.A."/>
            <person name="Kaufman T.C."/>
            <person name="Kellis M."/>
            <person name="Gelbart W."/>
            <person name="Iyer V.N."/>
            <person name="Pollard D.A."/>
            <person name="Sackton T.B."/>
            <person name="Larracuente A.M."/>
            <person name="Singh N.D."/>
            <person name="Abad J.P."/>
            <person name="Abt D.N."/>
            <person name="Adryan B."/>
            <person name="Aguade M."/>
            <person name="Akashi H."/>
            <person name="Anderson W.W."/>
            <person name="Aquadro C.F."/>
            <person name="Ardell D.H."/>
            <person name="Arguello R."/>
            <person name="Artieri C.G."/>
            <person name="Barbash D.A."/>
            <person name="Barker D."/>
            <person name="Barsanti P."/>
            <person name="Batterham P."/>
            <person name="Batzoglou S."/>
            <person name="Begun D."/>
            <person name="Bhutkar A."/>
            <person name="Blanco E."/>
            <person name="Bosak S.A."/>
            <person name="Bradley R.K."/>
            <person name="Brand A.D."/>
            <person name="Brent M.R."/>
            <person name="Brooks A.N."/>
            <person name="Brown R.H."/>
            <person name="Butlin R.K."/>
            <person name="Caggese C."/>
            <person name="Calvi B.R."/>
            <person name="Bernardo de Carvalho A."/>
            <person name="Caspi A."/>
            <person name="Castrezana S."/>
            <person name="Celniker S.E."/>
            <person name="Chang J.L."/>
            <person name="Chapple C."/>
            <person name="Chatterji S."/>
            <person name="Chinwalla A."/>
            <person name="Civetta A."/>
            <person name="Clifton S.W."/>
            <person name="Comeron J.M."/>
            <person name="Costello J.C."/>
            <person name="Coyne J.A."/>
            <person name="Daub J."/>
            <person name="David R.G."/>
            <person name="Delcher A.L."/>
            <person name="Delehaunty K."/>
            <person name="Do C.B."/>
            <person name="Ebling H."/>
            <person name="Edwards K."/>
            <person name="Eickbush T."/>
            <person name="Evans J.D."/>
            <person name="Filipski A."/>
            <person name="Findeiss S."/>
            <person name="Freyhult E."/>
            <person name="Fulton L."/>
            <person name="Fulton R."/>
            <person name="Garcia A.C."/>
            <person name="Gardiner A."/>
            <person name="Garfield D.A."/>
            <person name="Garvin B.E."/>
            <person name="Gibson G."/>
            <person name="Gilbert D."/>
            <person name="Gnerre S."/>
            <person name="Godfrey J."/>
            <person name="Good R."/>
            <person name="Gotea V."/>
            <person name="Gravely B."/>
            <person name="Greenberg A.J."/>
            <person name="Griffiths-Jones S."/>
            <person name="Gross S."/>
            <person name="Guigo R."/>
            <person name="Gustafson E.A."/>
            <person name="Haerty W."/>
            <person name="Hahn M.W."/>
            <person name="Halligan D.L."/>
            <person name="Halpern A.L."/>
            <person name="Halter G.M."/>
            <person name="Han M.V."/>
            <person name="Heger A."/>
            <person name="Hillier L."/>
            <person name="Hinrichs A.S."/>
            <person name="Holmes I."/>
            <person name="Hoskins R.A."/>
            <person name="Hubisz M.J."/>
            <person name="Hultmark D."/>
            <person name="Huntley M.A."/>
            <person name="Jaffe D.B."/>
            <person name="Jagadeeshan S."/>
            <person name="Jeck W.R."/>
            <person name="Johnson J."/>
            <person name="Jones C.D."/>
            <person name="Jordan W.C."/>
            <person name="Karpen G.H."/>
            <person name="Kataoka E."/>
            <person name="Keightley P.D."/>
            <person name="Kheradpour P."/>
            <person name="Kirkness E.F."/>
            <person name="Koerich L.B."/>
            <person name="Kristiansen K."/>
            <person name="Kudrna D."/>
            <person name="Kulathinal R.J."/>
            <person name="Kumar S."/>
            <person name="Kwok R."/>
            <person name="Lander E."/>
            <person name="Langley C.H."/>
            <person name="Lapoint R."/>
            <person name="Lazzaro B.P."/>
            <person name="Lee S.J."/>
            <person name="Levesque L."/>
            <person name="Li R."/>
            <person name="Lin C.F."/>
            <person name="Lin M.F."/>
            <person name="Lindblad-Toh K."/>
            <person name="Llopart A."/>
            <person name="Long M."/>
            <person name="Low L."/>
            <person name="Lozovsky E."/>
            <person name="Lu J."/>
            <person name="Luo M."/>
            <person name="Machado C.A."/>
            <person name="Makalowski W."/>
            <person name="Marzo M."/>
            <person name="Matsuda M."/>
            <person name="Matzkin L."/>
            <person name="McAllister B."/>
            <person name="McBride C.S."/>
            <person name="McKernan B."/>
            <person name="McKernan K."/>
            <person name="Mendez-Lago M."/>
            <person name="Minx P."/>
            <person name="Mollenhauer M.U."/>
            <person name="Montooth K."/>
            <person name="Mount S.M."/>
            <person name="Mu X."/>
            <person name="Myers E."/>
            <person name="Negre B."/>
            <person name="Newfeld S."/>
            <person name="Nielsen R."/>
            <person name="Noor M.A."/>
            <person name="O'Grady P."/>
            <person name="Pachter L."/>
            <person name="Papaceit M."/>
            <person name="Parisi M.J."/>
            <person name="Parisi M."/>
            <person name="Parts L."/>
            <person name="Pedersen J.S."/>
            <person name="Pesole G."/>
            <person name="Phillippy A.M."/>
            <person name="Ponting C.P."/>
            <person name="Pop M."/>
            <person name="Porcelli D."/>
            <person name="Powell J.R."/>
            <person name="Prohaska S."/>
            <person name="Pruitt K."/>
            <person name="Puig M."/>
            <person name="Quesneville H."/>
            <person name="Ram K.R."/>
            <person name="Rand D."/>
            <person name="Rasmussen M.D."/>
            <person name="Reed L.K."/>
            <person name="Reenan R."/>
            <person name="Reily A."/>
            <person name="Remington K.A."/>
            <person name="Rieger T.T."/>
            <person name="Ritchie M.G."/>
            <person name="Robin C."/>
            <person name="Rogers Y.H."/>
            <person name="Rohde C."/>
            <person name="Rozas J."/>
            <person name="Rubenfield M.J."/>
            <person name="Ruiz A."/>
            <person name="Russo S."/>
            <person name="Salzberg S.L."/>
            <person name="Sanchez-Gracia A."/>
            <person name="Saranga D.J."/>
            <person name="Sato H."/>
            <person name="Schaeffer S.W."/>
            <person name="Schatz M.C."/>
            <person name="Schlenke T."/>
            <person name="Schwartz R."/>
            <person name="Segarra C."/>
            <person name="Singh R.S."/>
            <person name="Sirot L."/>
            <person name="Sirota M."/>
            <person name="Sisneros N.B."/>
            <person name="Smith C.D."/>
            <person name="Smith T.F."/>
            <person name="Spieth J."/>
            <person name="Stage D.E."/>
            <person name="Stark A."/>
            <person name="Stephan W."/>
            <person name="Strausberg R.L."/>
            <person name="Strempel S."/>
            <person name="Sturgill D."/>
            <person name="Sutton G."/>
            <person name="Sutton G.G."/>
            <person name="Tao W."/>
            <person name="Teichmann S."/>
            <person name="Tobari Y.N."/>
            <person name="Tomimura Y."/>
            <person name="Tsolas J.M."/>
            <person name="Valente V.L."/>
            <person name="Venter E."/>
            <person name="Venter J.C."/>
            <person name="Vicario S."/>
            <person name="Vieira F.G."/>
            <person name="Vilella A.J."/>
            <person name="Villasante A."/>
            <person name="Walenz B."/>
            <person name="Wang J."/>
            <person name="Wasserman M."/>
            <person name="Watts T."/>
            <person name="Wilson D."/>
            <person name="Wilson R.K."/>
            <person name="Wing R.A."/>
            <person name="Wolfner M.F."/>
            <person name="Wong A."/>
            <person name="Wong G.K."/>
            <person name="Wu C.I."/>
            <person name="Wu G."/>
            <person name="Yamamoto D."/>
            <person name="Yang H.P."/>
            <person name="Yang S.P."/>
            <person name="Yorke J.A."/>
            <person name="Yoshida K."/>
            <person name="Zdobnov E."/>
            <person name="Zhang P."/>
            <person name="Zhang Y."/>
            <person name="Zimin A.V."/>
            <person name="Baldwin J."/>
            <person name="Abdouelleil A."/>
            <person name="Abdulkadir J."/>
            <person name="Abebe A."/>
            <person name="Abera B."/>
            <person name="Abreu J."/>
            <person name="Acer S.C."/>
            <person name="Aftuck L."/>
            <person name="Alexander A."/>
            <person name="An P."/>
            <person name="Anderson E."/>
            <person name="Anderson S."/>
            <person name="Arachi H."/>
            <person name="Azer M."/>
            <person name="Bachantsang P."/>
            <person name="Barry A."/>
            <person name="Bayul T."/>
            <person name="Berlin A."/>
            <person name="Bessette D."/>
            <person name="Bloom T."/>
            <person name="Blye J."/>
            <person name="Boguslavskiy L."/>
            <person name="Bonnet C."/>
            <person name="Boukhgalter B."/>
            <person name="Bourzgui I."/>
            <person name="Brown A."/>
            <person name="Cahill P."/>
            <person name="Channer S."/>
            <person name="Cheshatsang Y."/>
            <person name="Chuda L."/>
            <person name="Citroen M."/>
            <person name="Collymore A."/>
            <person name="Cooke P."/>
            <person name="Costello M."/>
            <person name="D'Aco K."/>
            <person name="Daza R."/>
            <person name="De Haan G."/>
            <person name="DeGray S."/>
            <person name="DeMaso C."/>
            <person name="Dhargay N."/>
            <person name="Dooley K."/>
            <person name="Dooley E."/>
            <person name="Doricent M."/>
            <person name="Dorje P."/>
            <person name="Dorjee K."/>
            <person name="Dupes A."/>
            <person name="Elong R."/>
            <person name="Falk J."/>
            <person name="Farina A."/>
            <person name="Faro S."/>
            <person name="Ferguson D."/>
            <person name="Fisher S."/>
            <person name="Foley C.D."/>
            <person name="Franke A."/>
            <person name="Friedrich D."/>
            <person name="Gadbois L."/>
            <person name="Gearin G."/>
            <person name="Gearin C.R."/>
            <person name="Giannoukos G."/>
            <person name="Goode T."/>
            <person name="Graham J."/>
            <person name="Grandbois E."/>
            <person name="Grewal S."/>
            <person name="Gyaltsen K."/>
            <person name="Hafez N."/>
            <person name="Hagos B."/>
            <person name="Hall J."/>
            <person name="Henson C."/>
            <person name="Hollinger A."/>
            <person name="Honan T."/>
            <person name="Huard M.D."/>
            <person name="Hughes L."/>
            <person name="Hurhula B."/>
            <person name="Husby M.E."/>
            <person name="Kamat A."/>
            <person name="Kanga B."/>
            <person name="Kashin S."/>
            <person name="Khazanovich D."/>
            <person name="Kisner P."/>
            <person name="Lance K."/>
            <person name="Lara M."/>
            <person name="Lee W."/>
            <person name="Lennon N."/>
            <person name="Letendre F."/>
            <person name="LeVine R."/>
            <person name="Lipovsky A."/>
            <person name="Liu X."/>
            <person name="Liu J."/>
            <person name="Liu S."/>
            <person name="Lokyitsang T."/>
            <person name="Lokyitsang Y."/>
            <person name="Lubonja R."/>
            <person name="Lui A."/>
            <person name="MacDonald P."/>
            <person name="Magnisalis V."/>
            <person name="Maru K."/>
            <person name="Matthews C."/>
            <person name="McCusker W."/>
            <person name="McDonough S."/>
            <person name="Mehta T."/>
            <person name="Meldrim J."/>
            <person name="Meneus L."/>
            <person name="Mihai O."/>
            <person name="Mihalev A."/>
            <person name="Mihova T."/>
            <person name="Mittelman R."/>
            <person name="Mlenga V."/>
            <person name="Montmayeur A."/>
            <person name="Mulrain L."/>
            <person name="Navidi A."/>
            <person name="Naylor J."/>
            <person name="Negash T."/>
            <person name="Nguyen T."/>
            <person name="Nguyen N."/>
            <person name="Nicol R."/>
            <person name="Norbu C."/>
            <person name="Norbu N."/>
            <person name="Novod N."/>
            <person name="O'Neill B."/>
            <person name="Osman S."/>
            <person name="Markiewicz E."/>
            <person name="Oyono O.L."/>
            <person name="Patti C."/>
            <person name="Phunkhang P."/>
            <person name="Pierre F."/>
            <person name="Priest M."/>
            <person name="Raghuraman S."/>
            <person name="Rege F."/>
            <person name="Reyes R."/>
            <person name="Rise C."/>
            <person name="Rogov P."/>
            <person name="Ross K."/>
            <person name="Ryan E."/>
            <person name="Settipalli S."/>
            <person name="Shea T."/>
            <person name="Sherpa N."/>
            <person name="Shi L."/>
            <person name="Shih D."/>
            <person name="Sparrow T."/>
            <person name="Spaulding J."/>
            <person name="Stalker J."/>
            <person name="Stange-Thomann N."/>
            <person name="Stavropoulos S."/>
            <person name="Stone C."/>
            <person name="Strader C."/>
            <person name="Tesfaye S."/>
            <person name="Thomson T."/>
            <person name="Thoulutsang Y."/>
            <person name="Thoulutsang D."/>
            <person name="Topham K."/>
            <person name="Topping I."/>
            <person name="Tsamla T."/>
            <person name="Vassiliev H."/>
            <person name="Vo A."/>
            <person name="Wangchuk T."/>
            <person name="Wangdi T."/>
            <person name="Weiand M."/>
            <person name="Wilkinson J."/>
            <person name="Wilson A."/>
            <person name="Yadav S."/>
            <person name="Young G."/>
            <person name="Yu Q."/>
            <person name="Zembek L."/>
            <person name="Zhong D."/>
            <person name="Zimmer A."/>
            <person name="Zwirko Z."/>
            <person name="Jaffe D.B."/>
            <person name="Alvarez P."/>
            <person name="Brockman W."/>
            <person name="Butler J."/>
            <person name="Chin C."/>
            <person name="Gnerre S."/>
            <person name="Grabherr M."/>
            <person name="Kleber M."/>
            <person name="Mauceli E."/>
            <person name="MacCallum I."/>
        </authorList>
    </citation>
    <scope>NUCLEOTIDE SEQUENCE [LARGE SCALE GENOMIC DNA]</scope>
    <source>
        <strain evidence="9">Tucson 14030-0811.24</strain>
    </source>
</reference>
<dbReference type="PROSITE" id="PS51061">
    <property type="entry name" value="R3H"/>
    <property type="match status" value="1"/>
</dbReference>
<accession>B4NC80</accession>
<dbReference type="Pfam" id="PF00270">
    <property type="entry name" value="DEAD"/>
    <property type="match status" value="1"/>
</dbReference>
<dbReference type="PANTHER" id="PTHR18934">
    <property type="entry name" value="ATP-DEPENDENT RNA HELICASE"/>
    <property type="match status" value="1"/>
</dbReference>
<gene>
    <name evidence="8" type="primary">Dwil\GK25129</name>
    <name evidence="8" type="ORF">Dwil_GK25129</name>
</gene>
<evidence type="ECO:0000259" key="6">
    <source>
        <dbReference type="PROSITE" id="PS51192"/>
    </source>
</evidence>
<dbReference type="PANTHER" id="PTHR18934:SF213">
    <property type="entry name" value="3'-5' RNA HELICASE YTHDC2"/>
    <property type="match status" value="1"/>
</dbReference>
<evidence type="ECO:0000256" key="3">
    <source>
        <dbReference type="ARBA" id="ARBA00022840"/>
    </source>
</evidence>
<dbReference type="Pfam" id="PF21010">
    <property type="entry name" value="HA2_C"/>
    <property type="match status" value="1"/>
</dbReference>
<dbReference type="HOGENOM" id="CLU_001832_1_4_1"/>
<dbReference type="GO" id="GO:0005524">
    <property type="term" value="F:ATP binding"/>
    <property type="evidence" value="ECO:0007669"/>
    <property type="project" value="UniProtKB-KW"/>
</dbReference>
<protein>
    <submittedName>
        <fullName evidence="8">Uncharacterized protein</fullName>
    </submittedName>
</protein>
<dbReference type="KEGG" id="dwi:6648924"/>
<dbReference type="InterPro" id="IPR027417">
    <property type="entry name" value="P-loop_NTPase"/>
</dbReference>
<dbReference type="InterPro" id="IPR001374">
    <property type="entry name" value="R3H_dom"/>
</dbReference>
<proteinExistence type="predicted"/>
<evidence type="ECO:0000256" key="4">
    <source>
        <dbReference type="SAM" id="MobiDB-lite"/>
    </source>
</evidence>
<dbReference type="Gene3D" id="3.40.50.300">
    <property type="entry name" value="P-loop containing nucleotide triphosphate hydrolases"/>
    <property type="match status" value="2"/>
</dbReference>
<feature type="domain" description="Helicase ATP-binding" evidence="6">
    <location>
        <begin position="208"/>
        <end position="375"/>
    </location>
</feature>
<evidence type="ECO:0000256" key="1">
    <source>
        <dbReference type="ARBA" id="ARBA00022741"/>
    </source>
</evidence>
<dbReference type="SMR" id="B4NC80"/>
<organism evidence="8 9">
    <name type="scientific">Drosophila willistoni</name>
    <name type="common">Fruit fly</name>
    <dbReference type="NCBI Taxonomy" id="7260"/>
    <lineage>
        <taxon>Eukaryota</taxon>
        <taxon>Metazoa</taxon>
        <taxon>Ecdysozoa</taxon>
        <taxon>Arthropoda</taxon>
        <taxon>Hexapoda</taxon>
        <taxon>Insecta</taxon>
        <taxon>Pterygota</taxon>
        <taxon>Neoptera</taxon>
        <taxon>Endopterygota</taxon>
        <taxon>Diptera</taxon>
        <taxon>Brachycera</taxon>
        <taxon>Muscomorpha</taxon>
        <taxon>Ephydroidea</taxon>
        <taxon>Drosophilidae</taxon>
        <taxon>Drosophila</taxon>
        <taxon>Sophophora</taxon>
    </lineage>
</organism>
<dbReference type="SMART" id="SM00487">
    <property type="entry name" value="DEXDc"/>
    <property type="match status" value="1"/>
</dbReference>
<dbReference type="AlphaFoldDB" id="B4NC80"/>
<sequence>MARMRRGEKRGTNKANISSSSPPMLPSEMASDSKAETKPKNSKKSGSGAVKATQELLTGIERHRLELLVNEFVRGQLDDQEMPGLSTAQRAHVHRFAQRYGLKTRTHTKDGQRVLCIIRKETSKLQICQAKSQLTISVGMMEYLAEFLPRLERRGVKQCQLRAWPQNGLNGYGLVSPALIPPPNNCFSSAMRQERFELPISAHKSKILELLKYSQVLIVNGATGSGKSTQVPQFILENATDKRQPVRVVVSQPRRVAAITVAGRIAQERSEQLGQTVGYQIRMESKCSANTALALTTSGCLLRALAMDGKKFFAHTSHLIIDEVHERDLDTDFLLLAAKIELQQNRFLKLILMSATMNLSDLSAYFGNAPVLDVEGRSFGVRIWHLEQILQITGYMTPMMRRELEANKDEDAEEKKGDFHIPFEERKFDSDQLVAAYNKTRLVPEIDIDFDLIVSLLDLLLRIGQQGAVIVFLPGYHDMIVLLDRLERELPRRSIKTHLLHSQMDTAQQKSVFQVYKNVQLKVILSTNIGQTSITIPDLLYVIDLGKAKIKAYDPFTDTSHLTCTWISQADAKQRAGRVGRKQHGICYRLYSSERLEMMSEYVIPEMQRRTLDEICLLTKVAAPKMPVAEFLSNALNPPQGETVVQSCNRLKLLNILRDEDEQITDLGKIISMLPLDVHLGKCLVYSIYYRCLGTMTIIAAYYSVRDPFVLTADNSQKGKQQAFRQHLGADMLSDSLGIVKLYEEYLDIYSKKRYDAQHYCEQNFVCRQSMDMFISAVTTLRESVKRIFHLSYTSECNVGAYDSDFDMVRLALTAGLYPKLAFVDRSKKGALVSETHPLLHFSRNSCLHVRFNRKNLRSLPNDWIVYVEKSRSWDGGVTTIEQTTSISSLMLALVAGKVIKLEEEPNENLNTDANSSSEQIASYANSYIYIDDWIRITVDHEFGQHLLRLRSQLNLELAEMLKSREMSQSMHLNGPELVHYLLQLHSDMAPAKNSIKDNDLST</sequence>
<dbReference type="STRING" id="7260.B4NC80"/>
<keyword evidence="1" id="KW-0547">Nucleotide-binding</keyword>
<evidence type="ECO:0000313" key="9">
    <source>
        <dbReference type="Proteomes" id="UP000007798"/>
    </source>
</evidence>
<dbReference type="InterPro" id="IPR007502">
    <property type="entry name" value="Helicase-assoc_dom"/>
</dbReference>
<evidence type="ECO:0000313" key="8">
    <source>
        <dbReference type="EMBL" id="EDW82439.2"/>
    </source>
</evidence>
<dbReference type="eggNOG" id="KOG0920">
    <property type="taxonomic scope" value="Eukaryota"/>
</dbReference>
<dbReference type="PROSITE" id="PS51192">
    <property type="entry name" value="HELICASE_ATP_BIND_1"/>
    <property type="match status" value="1"/>
</dbReference>
<dbReference type="SMART" id="SM00847">
    <property type="entry name" value="HA2"/>
    <property type="match status" value="1"/>
</dbReference>
<dbReference type="InterPro" id="IPR014001">
    <property type="entry name" value="Helicase_ATP-bd"/>
</dbReference>
<dbReference type="Gene3D" id="3.30.1370.50">
    <property type="entry name" value="R3H-like domain"/>
    <property type="match status" value="1"/>
</dbReference>
<feature type="domain" description="R3H" evidence="5">
    <location>
        <begin position="59"/>
        <end position="121"/>
    </location>
</feature>
<evidence type="ECO:0000256" key="2">
    <source>
        <dbReference type="ARBA" id="ARBA00022801"/>
    </source>
</evidence>
<dbReference type="SUPFAM" id="SSF52540">
    <property type="entry name" value="P-loop containing nucleoside triphosphate hydrolases"/>
    <property type="match status" value="1"/>
</dbReference>
<keyword evidence="9" id="KW-1185">Reference proteome</keyword>
<keyword evidence="3" id="KW-0067">ATP-binding</keyword>
<dbReference type="GO" id="GO:0016787">
    <property type="term" value="F:hydrolase activity"/>
    <property type="evidence" value="ECO:0007669"/>
    <property type="project" value="UniProtKB-KW"/>
</dbReference>
<evidence type="ECO:0000259" key="7">
    <source>
        <dbReference type="PROSITE" id="PS51194"/>
    </source>
</evidence>
<dbReference type="InterPro" id="IPR036867">
    <property type="entry name" value="R3H_dom_sf"/>
</dbReference>
<name>B4NC80_DROWI</name>